<organism evidence="1 2">
    <name type="scientific">Thiothrix winogradskyi</name>
    <dbReference type="NCBI Taxonomy" id="96472"/>
    <lineage>
        <taxon>Bacteria</taxon>
        <taxon>Pseudomonadati</taxon>
        <taxon>Pseudomonadota</taxon>
        <taxon>Gammaproteobacteria</taxon>
        <taxon>Thiotrichales</taxon>
        <taxon>Thiotrichaceae</taxon>
        <taxon>Thiothrix</taxon>
    </lineage>
</organism>
<dbReference type="EMBL" id="CP091244">
    <property type="protein sequence ID" value="UJS24539.1"/>
    <property type="molecule type" value="Genomic_DNA"/>
</dbReference>
<dbReference type="InterPro" id="IPR036641">
    <property type="entry name" value="HPT_dom_sf"/>
</dbReference>
<reference evidence="1" key="1">
    <citation type="journal article" date="2022" name="Microorganisms">
        <title>Two New Species of Filamentous Sulfur Bacteria of the Genus Thiothrix, Thiothrix winogradskyi sp. nov. and 'Candidatus Thiothrix sulfatifontis' sp. nov.</title>
        <authorList>
            <person name="Ravin N.V."/>
            <person name="Rossetti S."/>
            <person name="Beletsky A.V."/>
            <person name="Kadnikov V.V."/>
            <person name="Rudenko T.S."/>
            <person name="Smolyakov D.D."/>
            <person name="Moskvitina M.I."/>
            <person name="Gureeva M.V."/>
            <person name="Mardanov A.V."/>
            <person name="Grabovich M.Y."/>
        </authorList>
    </citation>
    <scope>NUCLEOTIDE SEQUENCE</scope>
    <source>
        <strain evidence="1">CT3</strain>
    </source>
</reference>
<dbReference type="Proteomes" id="UP001054801">
    <property type="component" value="Chromosome"/>
</dbReference>
<gene>
    <name evidence="1" type="ORF">L2Y54_00490</name>
</gene>
<sequence>MSSGVLFSTLIEMLGKEAAHRFLTLALPELQRSQQMLMTNLQQQDWQAAAALAHKLIATAHLYDVAPLQDTLIHIKERNLAALQHPSFIPSLAQTFQQVQDNILLFISDNY</sequence>
<proteinExistence type="predicted"/>
<evidence type="ECO:0000313" key="2">
    <source>
        <dbReference type="Proteomes" id="UP001054801"/>
    </source>
</evidence>
<name>A0ABY3T030_9GAMM</name>
<evidence type="ECO:0000313" key="1">
    <source>
        <dbReference type="EMBL" id="UJS24539.1"/>
    </source>
</evidence>
<dbReference type="RefSeq" id="WP_236499089.1">
    <property type="nucleotide sequence ID" value="NZ_CP091244.1"/>
</dbReference>
<evidence type="ECO:0008006" key="3">
    <source>
        <dbReference type="Google" id="ProtNLM"/>
    </source>
</evidence>
<keyword evidence="2" id="KW-1185">Reference proteome</keyword>
<dbReference type="Gene3D" id="1.20.120.160">
    <property type="entry name" value="HPT domain"/>
    <property type="match status" value="1"/>
</dbReference>
<accession>A0ABY3T030</accession>
<dbReference type="SUPFAM" id="SSF47226">
    <property type="entry name" value="Histidine-containing phosphotransfer domain, HPT domain"/>
    <property type="match status" value="1"/>
</dbReference>
<protein>
    <recommendedName>
        <fullName evidence="3">HPt domain-containing protein</fullName>
    </recommendedName>
</protein>